<keyword evidence="14" id="KW-1185">Reference proteome</keyword>
<evidence type="ECO:0000256" key="5">
    <source>
        <dbReference type="ARBA" id="ARBA00008391"/>
    </source>
</evidence>
<dbReference type="InterPro" id="IPR005764">
    <property type="entry name" value="Ade_phspho_trans"/>
</dbReference>
<dbReference type="Proteomes" id="UP000244081">
    <property type="component" value="Unassembled WGS sequence"/>
</dbReference>
<dbReference type="CDD" id="cd06223">
    <property type="entry name" value="PRTases_typeI"/>
    <property type="match status" value="1"/>
</dbReference>
<dbReference type="Gene3D" id="3.40.50.2020">
    <property type="match status" value="1"/>
</dbReference>
<dbReference type="GO" id="GO:0005737">
    <property type="term" value="C:cytoplasm"/>
    <property type="evidence" value="ECO:0007669"/>
    <property type="project" value="UniProtKB-SubCell"/>
</dbReference>
<dbReference type="EMBL" id="QAYG01000013">
    <property type="protein sequence ID" value="PTW54964.1"/>
    <property type="molecule type" value="Genomic_DNA"/>
</dbReference>
<keyword evidence="9 11" id="KW-0808">Transferase</keyword>
<dbReference type="NCBIfam" id="TIGR01090">
    <property type="entry name" value="apt"/>
    <property type="match status" value="1"/>
</dbReference>
<proteinExistence type="inferred from homology"/>
<dbReference type="NCBIfam" id="NF002634">
    <property type="entry name" value="PRK02304.1-3"/>
    <property type="match status" value="1"/>
</dbReference>
<dbReference type="HAMAP" id="MF_00004">
    <property type="entry name" value="Aden_phosphoribosyltr"/>
    <property type="match status" value="1"/>
</dbReference>
<dbReference type="PANTHER" id="PTHR32315:SF3">
    <property type="entry name" value="ADENINE PHOSPHORIBOSYLTRANSFERASE"/>
    <property type="match status" value="1"/>
</dbReference>
<evidence type="ECO:0000313" key="14">
    <source>
        <dbReference type="Proteomes" id="UP000244081"/>
    </source>
</evidence>
<keyword evidence="7 11" id="KW-0963">Cytoplasm</keyword>
<comment type="function">
    <text evidence="2 11">Catalyzes a salvage reaction resulting in the formation of AMP, that is energically less costly than de novo synthesis.</text>
</comment>
<comment type="caution">
    <text evidence="13">The sequence shown here is derived from an EMBL/GenBank/DDBJ whole genome shotgun (WGS) entry which is preliminary data.</text>
</comment>
<dbReference type="GO" id="GO:0003999">
    <property type="term" value="F:adenine phosphoribosyltransferase activity"/>
    <property type="evidence" value="ECO:0007669"/>
    <property type="project" value="UniProtKB-UniRule"/>
</dbReference>
<protein>
    <recommendedName>
        <fullName evidence="6 11">Adenine phosphoribosyltransferase</fullName>
        <shortName evidence="11">APRT</shortName>
        <ecNumber evidence="6 11">2.4.2.7</ecNumber>
    </recommendedName>
</protein>
<dbReference type="GO" id="GO:0006168">
    <property type="term" value="P:adenine salvage"/>
    <property type="evidence" value="ECO:0007669"/>
    <property type="project" value="InterPro"/>
</dbReference>
<evidence type="ECO:0000256" key="2">
    <source>
        <dbReference type="ARBA" id="ARBA00003968"/>
    </source>
</evidence>
<evidence type="ECO:0000256" key="1">
    <source>
        <dbReference type="ARBA" id="ARBA00000868"/>
    </source>
</evidence>
<dbReference type="FunFam" id="3.40.50.2020:FF:000021">
    <property type="entry name" value="Adenine phosphoribosyltransferase"/>
    <property type="match status" value="1"/>
</dbReference>
<evidence type="ECO:0000256" key="10">
    <source>
        <dbReference type="ARBA" id="ARBA00022726"/>
    </source>
</evidence>
<dbReference type="GO" id="GO:0006166">
    <property type="term" value="P:purine ribonucleoside salvage"/>
    <property type="evidence" value="ECO:0007669"/>
    <property type="project" value="UniProtKB-UniRule"/>
</dbReference>
<evidence type="ECO:0000256" key="11">
    <source>
        <dbReference type="HAMAP-Rule" id="MF_00004"/>
    </source>
</evidence>
<dbReference type="PANTHER" id="PTHR32315">
    <property type="entry name" value="ADENINE PHOSPHORIBOSYLTRANSFERASE"/>
    <property type="match status" value="1"/>
</dbReference>
<comment type="subunit">
    <text evidence="11">Homodimer.</text>
</comment>
<evidence type="ECO:0000313" key="13">
    <source>
        <dbReference type="EMBL" id="PTW54964.1"/>
    </source>
</evidence>
<keyword evidence="8 11" id="KW-0328">Glycosyltransferase</keyword>
<comment type="similarity">
    <text evidence="5 11">Belongs to the purine/pyrimidine phosphoribosyltransferase family.</text>
</comment>
<dbReference type="AlphaFoldDB" id="A0A2T5UTZ3"/>
<gene>
    <name evidence="11" type="primary">apt</name>
    <name evidence="13" type="ORF">C8N35_1134</name>
</gene>
<dbReference type="InterPro" id="IPR029057">
    <property type="entry name" value="PRTase-like"/>
</dbReference>
<accession>A0A2T5UTZ3</accession>
<sequence length="182" mass="19321">MTSASVSDELTAAIRTIPDYPRKGILFRDITTLLGNAKAFRQAVDALVQPWAGSKIDQIVGIEARGFILGGAVAHQLSAGFVPIRKAGKLPYETVSASYSLEYGLDEIEIHKDAIQPGQKVILVDDLIATGGTAEAAINLLRSVGADIVAACFIIDLPDLGGRKKIEALGVPVRTLVEFEGH</sequence>
<comment type="catalytic activity">
    <reaction evidence="1 11">
        <text>AMP + diphosphate = 5-phospho-alpha-D-ribose 1-diphosphate + adenine</text>
        <dbReference type="Rhea" id="RHEA:16609"/>
        <dbReference type="ChEBI" id="CHEBI:16708"/>
        <dbReference type="ChEBI" id="CHEBI:33019"/>
        <dbReference type="ChEBI" id="CHEBI:58017"/>
        <dbReference type="ChEBI" id="CHEBI:456215"/>
        <dbReference type="EC" id="2.4.2.7"/>
    </reaction>
</comment>
<keyword evidence="10 11" id="KW-0660">Purine salvage</keyword>
<reference evidence="13 14" key="1">
    <citation type="submission" date="2018-04" db="EMBL/GenBank/DDBJ databases">
        <title>Genomic Encyclopedia of Archaeal and Bacterial Type Strains, Phase II (KMG-II): from individual species to whole genera.</title>
        <authorList>
            <person name="Goeker M."/>
        </authorList>
    </citation>
    <scope>NUCLEOTIDE SEQUENCE [LARGE SCALE GENOMIC DNA]</scope>
    <source>
        <strain evidence="13 14">DSM 23382</strain>
    </source>
</reference>
<dbReference type="EC" id="2.4.2.7" evidence="6 11"/>
<evidence type="ECO:0000259" key="12">
    <source>
        <dbReference type="Pfam" id="PF00156"/>
    </source>
</evidence>
<dbReference type="GO" id="GO:0044209">
    <property type="term" value="P:AMP salvage"/>
    <property type="evidence" value="ECO:0007669"/>
    <property type="project" value="UniProtKB-UniRule"/>
</dbReference>
<evidence type="ECO:0000256" key="8">
    <source>
        <dbReference type="ARBA" id="ARBA00022676"/>
    </source>
</evidence>
<comment type="subcellular location">
    <subcellularLocation>
        <location evidence="3 11">Cytoplasm</location>
    </subcellularLocation>
</comment>
<feature type="domain" description="Phosphoribosyltransferase" evidence="12">
    <location>
        <begin position="50"/>
        <end position="164"/>
    </location>
</feature>
<evidence type="ECO:0000256" key="4">
    <source>
        <dbReference type="ARBA" id="ARBA00004659"/>
    </source>
</evidence>
<dbReference type="OrthoDB" id="9803963at2"/>
<dbReference type="NCBIfam" id="NF002636">
    <property type="entry name" value="PRK02304.1-5"/>
    <property type="match status" value="1"/>
</dbReference>
<dbReference type="Pfam" id="PF00156">
    <property type="entry name" value="Pribosyltran"/>
    <property type="match status" value="1"/>
</dbReference>
<comment type="pathway">
    <text evidence="4 11">Purine metabolism; AMP biosynthesis via salvage pathway; AMP from adenine: step 1/1.</text>
</comment>
<dbReference type="UniPathway" id="UPA00588">
    <property type="reaction ID" value="UER00646"/>
</dbReference>
<evidence type="ECO:0000256" key="7">
    <source>
        <dbReference type="ARBA" id="ARBA00022490"/>
    </source>
</evidence>
<dbReference type="InterPro" id="IPR000836">
    <property type="entry name" value="PRTase_dom"/>
</dbReference>
<dbReference type="SUPFAM" id="SSF53271">
    <property type="entry name" value="PRTase-like"/>
    <property type="match status" value="1"/>
</dbReference>
<organism evidence="13 14">
    <name type="scientific">Breoghania corrubedonensis</name>
    <dbReference type="NCBI Taxonomy" id="665038"/>
    <lineage>
        <taxon>Bacteria</taxon>
        <taxon>Pseudomonadati</taxon>
        <taxon>Pseudomonadota</taxon>
        <taxon>Alphaproteobacteria</taxon>
        <taxon>Hyphomicrobiales</taxon>
        <taxon>Stappiaceae</taxon>
        <taxon>Breoghania</taxon>
    </lineage>
</organism>
<name>A0A2T5UTZ3_9HYPH</name>
<evidence type="ECO:0000256" key="6">
    <source>
        <dbReference type="ARBA" id="ARBA00011893"/>
    </source>
</evidence>
<dbReference type="InterPro" id="IPR050054">
    <property type="entry name" value="UPRTase/APRTase"/>
</dbReference>
<evidence type="ECO:0000256" key="3">
    <source>
        <dbReference type="ARBA" id="ARBA00004496"/>
    </source>
</evidence>
<dbReference type="RefSeq" id="WP_107991840.1">
    <property type="nucleotide sequence ID" value="NZ_QAYG01000013.1"/>
</dbReference>
<dbReference type="GO" id="GO:0016208">
    <property type="term" value="F:AMP binding"/>
    <property type="evidence" value="ECO:0007669"/>
    <property type="project" value="TreeGrafter"/>
</dbReference>
<evidence type="ECO:0000256" key="9">
    <source>
        <dbReference type="ARBA" id="ARBA00022679"/>
    </source>
</evidence>
<dbReference type="GO" id="GO:0002055">
    <property type="term" value="F:adenine binding"/>
    <property type="evidence" value="ECO:0007669"/>
    <property type="project" value="TreeGrafter"/>
</dbReference>